<dbReference type="InterPro" id="IPR036388">
    <property type="entry name" value="WH-like_DNA-bd_sf"/>
</dbReference>
<dbReference type="GO" id="GO:0000156">
    <property type="term" value="F:phosphorelay response regulator activity"/>
    <property type="evidence" value="ECO:0007669"/>
    <property type="project" value="TreeGrafter"/>
</dbReference>
<sequence>MVRPVSTLRRPPKGFLGVPPAGDSVPACSLGGASRVTLVSVRLLLVEDEPRLGRALVRGLSAEGFVVDLATDGRDGLDRALHGEYDAVVLDVMLPAMSGYDVVRALRAEQHWVPVLMLSAKDGEYDQADGLDAGADDYLTKPFSYVVLVARLRALLRRGAPERPTVLAAGDLTLDPASRRVTRAGAEITLTAREFALLEYLIRRPGDVVTKIELLDHVWDATDDTDPNVVEVYVGYLRRKIGRSALETVRGAGYRLAADVTVR</sequence>
<evidence type="ECO:0000313" key="10">
    <source>
        <dbReference type="EMBL" id="SFG40147.1"/>
    </source>
</evidence>
<evidence type="ECO:0000259" key="9">
    <source>
        <dbReference type="PROSITE" id="PS51755"/>
    </source>
</evidence>
<dbReference type="PANTHER" id="PTHR48111">
    <property type="entry name" value="REGULATOR OF RPOS"/>
    <property type="match status" value="1"/>
</dbReference>
<evidence type="ECO:0000256" key="2">
    <source>
        <dbReference type="ARBA" id="ARBA00023012"/>
    </source>
</evidence>
<dbReference type="EMBL" id="FOOI01000005">
    <property type="protein sequence ID" value="SFG40147.1"/>
    <property type="molecule type" value="Genomic_DNA"/>
</dbReference>
<dbReference type="FunFam" id="1.10.10.10:FF:000005">
    <property type="entry name" value="Two-component system response regulator"/>
    <property type="match status" value="1"/>
</dbReference>
<dbReference type="Pfam" id="PF00486">
    <property type="entry name" value="Trans_reg_C"/>
    <property type="match status" value="1"/>
</dbReference>
<feature type="DNA-binding region" description="OmpR/PhoB-type" evidence="7">
    <location>
        <begin position="164"/>
        <end position="258"/>
    </location>
</feature>
<dbReference type="GO" id="GO:0006355">
    <property type="term" value="P:regulation of DNA-templated transcription"/>
    <property type="evidence" value="ECO:0007669"/>
    <property type="project" value="InterPro"/>
</dbReference>
<dbReference type="GO" id="GO:0005829">
    <property type="term" value="C:cytosol"/>
    <property type="evidence" value="ECO:0007669"/>
    <property type="project" value="TreeGrafter"/>
</dbReference>
<evidence type="ECO:0000256" key="5">
    <source>
        <dbReference type="ARBA" id="ARBA00023163"/>
    </source>
</evidence>
<dbReference type="CDD" id="cd00383">
    <property type="entry name" value="trans_reg_C"/>
    <property type="match status" value="1"/>
</dbReference>
<feature type="domain" description="Response regulatory" evidence="8">
    <location>
        <begin position="42"/>
        <end position="156"/>
    </location>
</feature>
<dbReference type="Proteomes" id="UP000199052">
    <property type="component" value="Unassembled WGS sequence"/>
</dbReference>
<dbReference type="Gene3D" id="3.40.50.2300">
    <property type="match status" value="1"/>
</dbReference>
<evidence type="ECO:0000256" key="6">
    <source>
        <dbReference type="PROSITE-ProRule" id="PRU00169"/>
    </source>
</evidence>
<dbReference type="AlphaFoldDB" id="A0A1I2RNE7"/>
<dbReference type="GO" id="GO:0032993">
    <property type="term" value="C:protein-DNA complex"/>
    <property type="evidence" value="ECO:0007669"/>
    <property type="project" value="TreeGrafter"/>
</dbReference>
<evidence type="ECO:0000313" key="11">
    <source>
        <dbReference type="Proteomes" id="UP000199052"/>
    </source>
</evidence>
<protein>
    <submittedName>
        <fullName evidence="10">DNA-binding response regulator, OmpR family, contains REC and winged-helix (WHTH) domain</fullName>
    </submittedName>
</protein>
<dbReference type="InterPro" id="IPR001867">
    <property type="entry name" value="OmpR/PhoB-type_DNA-bd"/>
</dbReference>
<dbReference type="Gene3D" id="6.10.250.690">
    <property type="match status" value="1"/>
</dbReference>
<organism evidence="10 11">
    <name type="scientific">Actinopolymorpha cephalotaxi</name>
    <dbReference type="NCBI Taxonomy" id="504797"/>
    <lineage>
        <taxon>Bacteria</taxon>
        <taxon>Bacillati</taxon>
        <taxon>Actinomycetota</taxon>
        <taxon>Actinomycetes</taxon>
        <taxon>Propionibacteriales</taxon>
        <taxon>Actinopolymorphaceae</taxon>
        <taxon>Actinopolymorpha</taxon>
    </lineage>
</organism>
<evidence type="ECO:0000259" key="8">
    <source>
        <dbReference type="PROSITE" id="PS50110"/>
    </source>
</evidence>
<dbReference type="STRING" id="504797.SAMN05421678_105374"/>
<dbReference type="Pfam" id="PF00072">
    <property type="entry name" value="Response_reg"/>
    <property type="match status" value="1"/>
</dbReference>
<dbReference type="PROSITE" id="PS50110">
    <property type="entry name" value="RESPONSE_REGULATORY"/>
    <property type="match status" value="1"/>
</dbReference>
<dbReference type="SMART" id="SM00862">
    <property type="entry name" value="Trans_reg_C"/>
    <property type="match status" value="1"/>
</dbReference>
<dbReference type="PANTHER" id="PTHR48111:SF36">
    <property type="entry name" value="TRANSCRIPTIONAL REGULATORY PROTEIN CUTR"/>
    <property type="match status" value="1"/>
</dbReference>
<feature type="modified residue" description="4-aspartylphosphate" evidence="6">
    <location>
        <position position="91"/>
    </location>
</feature>
<keyword evidence="5" id="KW-0804">Transcription</keyword>
<evidence type="ECO:0000256" key="3">
    <source>
        <dbReference type="ARBA" id="ARBA00023015"/>
    </source>
</evidence>
<keyword evidence="2" id="KW-0902">Two-component regulatory system</keyword>
<reference evidence="10 11" key="1">
    <citation type="submission" date="2016-10" db="EMBL/GenBank/DDBJ databases">
        <authorList>
            <person name="de Groot N.N."/>
        </authorList>
    </citation>
    <scope>NUCLEOTIDE SEQUENCE [LARGE SCALE GENOMIC DNA]</scope>
    <source>
        <strain evidence="10 11">CPCC 202808</strain>
    </source>
</reference>
<keyword evidence="3" id="KW-0805">Transcription regulation</keyword>
<keyword evidence="4 7" id="KW-0238">DNA-binding</keyword>
<dbReference type="GO" id="GO:0000976">
    <property type="term" value="F:transcription cis-regulatory region binding"/>
    <property type="evidence" value="ECO:0007669"/>
    <property type="project" value="TreeGrafter"/>
</dbReference>
<feature type="domain" description="OmpR/PhoB-type" evidence="9">
    <location>
        <begin position="164"/>
        <end position="258"/>
    </location>
</feature>
<dbReference type="SMART" id="SM00448">
    <property type="entry name" value="REC"/>
    <property type="match status" value="1"/>
</dbReference>
<proteinExistence type="predicted"/>
<dbReference type="InterPro" id="IPR039420">
    <property type="entry name" value="WalR-like"/>
</dbReference>
<dbReference type="InterPro" id="IPR001789">
    <property type="entry name" value="Sig_transdc_resp-reg_receiver"/>
</dbReference>
<dbReference type="FunFam" id="3.40.50.2300:FF:000002">
    <property type="entry name" value="DNA-binding response regulator PhoP"/>
    <property type="match status" value="1"/>
</dbReference>
<dbReference type="Gene3D" id="1.10.10.10">
    <property type="entry name" value="Winged helix-like DNA-binding domain superfamily/Winged helix DNA-binding domain"/>
    <property type="match status" value="1"/>
</dbReference>
<gene>
    <name evidence="10" type="ORF">SAMN05421678_105374</name>
</gene>
<evidence type="ECO:0000256" key="4">
    <source>
        <dbReference type="ARBA" id="ARBA00023125"/>
    </source>
</evidence>
<dbReference type="InterPro" id="IPR011006">
    <property type="entry name" value="CheY-like_superfamily"/>
</dbReference>
<evidence type="ECO:0000256" key="7">
    <source>
        <dbReference type="PROSITE-ProRule" id="PRU01091"/>
    </source>
</evidence>
<name>A0A1I2RNE7_9ACTN</name>
<accession>A0A1I2RNE7</accession>
<keyword evidence="1 6" id="KW-0597">Phosphoprotein</keyword>
<dbReference type="SUPFAM" id="SSF52172">
    <property type="entry name" value="CheY-like"/>
    <property type="match status" value="1"/>
</dbReference>
<dbReference type="PROSITE" id="PS51755">
    <property type="entry name" value="OMPR_PHOB"/>
    <property type="match status" value="1"/>
</dbReference>
<evidence type="ECO:0000256" key="1">
    <source>
        <dbReference type="ARBA" id="ARBA00022553"/>
    </source>
</evidence>